<dbReference type="InterPro" id="IPR033128">
    <property type="entry name" value="Adenylosuccin_syn_Lys_AS"/>
</dbReference>
<sequence>MSATVIVGAQWGDEGKGKVIDLLSEKADMIVRYQGGNNAGHTVMIGNEQFIFHLIPSGIIRNKECILGSGVVIDPRSLIEEIHLLRSKGVSITQRNLFVSRDAHIVMPYHKLFEQLSEERKSSRIGTTRKGIGPAYVDKMARVGIKMGDLINGKILKEKLKERLKDVNSLLTRIYGKRGFKLDEILKEYMRYSRFFSDYVSDTSSIINAAIAKGKFVLFEGAQGTMLDVDFGTYPYVTSSHTIAGGACIGTGVGPTKIGKVIGVAKAYTTRVGDGPFPTELSVTKQEAIRMKGKEYGATTGRPRRCGWFDAVAVRYAARINGFDSLAITKLDVLDDLPMIKICTGYLYKNRIIRDFPTGTDEVRALKPVYEELKGWRQDITDIKNYRSLPINAKKYLKRISLLVNTRISIVSVGPRRSQTINVANSVATSATRRSGGRSDE</sequence>
<name>A0A2M7SFT2_9BACT</name>
<comment type="pathway">
    <text evidence="8 10">Purine metabolism; AMP biosynthesis via de novo pathway; AMP from IMP: step 1/2.</text>
</comment>
<evidence type="ECO:0000256" key="6">
    <source>
        <dbReference type="ARBA" id="ARBA00022842"/>
    </source>
</evidence>
<evidence type="ECO:0000256" key="3">
    <source>
        <dbReference type="ARBA" id="ARBA00022723"/>
    </source>
</evidence>
<feature type="binding site" evidence="8">
    <location>
        <begin position="412"/>
        <end position="414"/>
    </location>
    <ligand>
        <name>GTP</name>
        <dbReference type="ChEBI" id="CHEBI:37565"/>
    </ligand>
</feature>
<proteinExistence type="inferred from homology"/>
<comment type="similarity">
    <text evidence="8 10">Belongs to the adenylosuccinate synthetase family.</text>
</comment>
<dbReference type="NCBIfam" id="TIGR00184">
    <property type="entry name" value="purA"/>
    <property type="match status" value="1"/>
</dbReference>
<comment type="catalytic activity">
    <reaction evidence="8 10">
        <text>IMP + L-aspartate + GTP = N(6)-(1,2-dicarboxyethyl)-AMP + GDP + phosphate + 2 H(+)</text>
        <dbReference type="Rhea" id="RHEA:15753"/>
        <dbReference type="ChEBI" id="CHEBI:15378"/>
        <dbReference type="ChEBI" id="CHEBI:29991"/>
        <dbReference type="ChEBI" id="CHEBI:37565"/>
        <dbReference type="ChEBI" id="CHEBI:43474"/>
        <dbReference type="ChEBI" id="CHEBI:57567"/>
        <dbReference type="ChEBI" id="CHEBI:58053"/>
        <dbReference type="ChEBI" id="CHEBI:58189"/>
        <dbReference type="EC" id="6.3.4.4"/>
    </reaction>
</comment>
<comment type="caution">
    <text evidence="11">The sequence shown here is derived from an EMBL/GenBank/DDBJ whole genome shotgun (WGS) entry which is preliminary data.</text>
</comment>
<feature type="binding site" evidence="8">
    <location>
        <begin position="330"/>
        <end position="332"/>
    </location>
    <ligand>
        <name>GTP</name>
        <dbReference type="ChEBI" id="CHEBI:37565"/>
    </ligand>
</feature>
<dbReference type="FunFam" id="1.10.300.10:FF:000001">
    <property type="entry name" value="Adenylosuccinate synthetase"/>
    <property type="match status" value="1"/>
</dbReference>
<dbReference type="SUPFAM" id="SSF52540">
    <property type="entry name" value="P-loop containing nucleoside triphosphate hydrolases"/>
    <property type="match status" value="1"/>
</dbReference>
<keyword evidence="3 8" id="KW-0479">Metal-binding</keyword>
<feature type="binding site" evidence="8">
    <location>
        <position position="142"/>
    </location>
    <ligand>
        <name>IMP</name>
        <dbReference type="ChEBI" id="CHEBI:58053"/>
        <note>ligand shared between dimeric partners</note>
    </ligand>
</feature>
<feature type="binding site" description="in other chain" evidence="8">
    <location>
        <position position="238"/>
    </location>
    <ligand>
        <name>IMP</name>
        <dbReference type="ChEBI" id="CHEBI:58053"/>
        <note>ligand shared between dimeric partners</note>
    </ligand>
</feature>
<dbReference type="EC" id="6.3.4.4" evidence="8 10"/>
<feature type="binding site" evidence="8">
    <location>
        <position position="304"/>
    </location>
    <ligand>
        <name>GTP</name>
        <dbReference type="ChEBI" id="CHEBI:37565"/>
    </ligand>
</feature>
<dbReference type="GO" id="GO:0044208">
    <property type="term" value="P:'de novo' AMP biosynthetic process"/>
    <property type="evidence" value="ECO:0007669"/>
    <property type="project" value="UniProtKB-UniRule"/>
</dbReference>
<feature type="binding site" evidence="8">
    <location>
        <begin position="298"/>
        <end position="304"/>
    </location>
    <ligand>
        <name>substrate</name>
    </ligand>
</feature>
<feature type="binding site" evidence="8">
    <location>
        <begin position="40"/>
        <end position="42"/>
    </location>
    <ligand>
        <name>GTP</name>
        <dbReference type="ChEBI" id="CHEBI:37565"/>
    </ligand>
</feature>
<dbReference type="Gene3D" id="3.40.440.10">
    <property type="entry name" value="Adenylosuccinate Synthetase, subunit A, domain 1"/>
    <property type="match status" value="1"/>
</dbReference>
<dbReference type="GO" id="GO:0005525">
    <property type="term" value="F:GTP binding"/>
    <property type="evidence" value="ECO:0007669"/>
    <property type="project" value="UniProtKB-UniRule"/>
</dbReference>
<dbReference type="GO" id="GO:0000287">
    <property type="term" value="F:magnesium ion binding"/>
    <property type="evidence" value="ECO:0007669"/>
    <property type="project" value="UniProtKB-UniRule"/>
</dbReference>
<reference evidence="12" key="1">
    <citation type="submission" date="2017-09" db="EMBL/GenBank/DDBJ databases">
        <title>Depth-based differentiation of microbial function through sediment-hosted aquifers and enrichment of novel symbionts in the deep terrestrial subsurface.</title>
        <authorList>
            <person name="Probst A.J."/>
            <person name="Ladd B."/>
            <person name="Jarett J.K."/>
            <person name="Geller-Mcgrath D.E."/>
            <person name="Sieber C.M.K."/>
            <person name="Emerson J.B."/>
            <person name="Anantharaman K."/>
            <person name="Thomas B.C."/>
            <person name="Malmstrom R."/>
            <person name="Stieglmeier M."/>
            <person name="Klingl A."/>
            <person name="Woyke T."/>
            <person name="Ryan C.M."/>
            <person name="Banfield J.F."/>
        </authorList>
    </citation>
    <scope>NUCLEOTIDE SEQUENCE [LARGE SCALE GENOMIC DNA]</scope>
</reference>
<evidence type="ECO:0000256" key="7">
    <source>
        <dbReference type="ARBA" id="ARBA00023134"/>
    </source>
</evidence>
<evidence type="ECO:0000256" key="1">
    <source>
        <dbReference type="ARBA" id="ARBA00011738"/>
    </source>
</evidence>
<evidence type="ECO:0000256" key="2">
    <source>
        <dbReference type="ARBA" id="ARBA00022598"/>
    </source>
</evidence>
<keyword evidence="5 8" id="KW-0658">Purine biosynthesis</keyword>
<keyword evidence="7 8" id="KW-0342">GTP-binding</keyword>
<feature type="binding site" evidence="8">
    <location>
        <position position="13"/>
    </location>
    <ligand>
        <name>Mg(2+)</name>
        <dbReference type="ChEBI" id="CHEBI:18420"/>
    </ligand>
</feature>
<dbReference type="GO" id="GO:0005737">
    <property type="term" value="C:cytoplasm"/>
    <property type="evidence" value="ECO:0007669"/>
    <property type="project" value="UniProtKB-SubCell"/>
</dbReference>
<feature type="binding site" evidence="8">
    <location>
        <position position="40"/>
    </location>
    <ligand>
        <name>Mg(2+)</name>
        <dbReference type="ChEBI" id="CHEBI:18420"/>
    </ligand>
</feature>
<comment type="subcellular location">
    <subcellularLocation>
        <location evidence="8">Cytoplasm</location>
    </subcellularLocation>
</comment>
<dbReference type="InterPro" id="IPR001114">
    <property type="entry name" value="Adenylosuccinate_synthetase"/>
</dbReference>
<dbReference type="EMBL" id="PFMR01000003">
    <property type="protein sequence ID" value="PIZ18321.1"/>
    <property type="molecule type" value="Genomic_DNA"/>
</dbReference>
<accession>A0A2M7SFT2</accession>
<dbReference type="FunFam" id="3.90.170.10:FF:000001">
    <property type="entry name" value="Adenylosuccinate synthetase"/>
    <property type="match status" value="1"/>
</dbReference>
<dbReference type="GO" id="GO:0004019">
    <property type="term" value="F:adenylosuccinate synthase activity"/>
    <property type="evidence" value="ECO:0007669"/>
    <property type="project" value="UniProtKB-UniRule"/>
</dbReference>
<dbReference type="InterPro" id="IPR027417">
    <property type="entry name" value="P-loop_NTPase"/>
</dbReference>
<keyword evidence="4 8" id="KW-0547">Nucleotide-binding</keyword>
<dbReference type="PROSITE" id="PS00513">
    <property type="entry name" value="ADENYLOSUCCIN_SYN_2"/>
    <property type="match status" value="1"/>
</dbReference>
<dbReference type="InterPro" id="IPR042111">
    <property type="entry name" value="Adenylosuccinate_synth_dom3"/>
</dbReference>
<protein>
    <recommendedName>
        <fullName evidence="8 10">Adenylosuccinate synthetase</fullName>
        <shortName evidence="8">AMPSase</shortName>
        <shortName evidence="8">AdSS</shortName>
        <ecNumber evidence="8 10">6.3.4.4</ecNumber>
    </recommendedName>
    <alternativeName>
        <fullName evidence="8">IMP--aspartate ligase</fullName>
    </alternativeName>
</protein>
<dbReference type="HAMAP" id="MF_00011">
    <property type="entry name" value="Adenylosucc_synth"/>
    <property type="match status" value="1"/>
</dbReference>
<dbReference type="Pfam" id="PF00709">
    <property type="entry name" value="Adenylsucc_synt"/>
    <property type="match status" value="1"/>
</dbReference>
<comment type="function">
    <text evidence="8">Plays an important role in the de novo pathway of purine nucleotide biosynthesis. Catalyzes the first committed step in the biosynthesis of AMP from IMP.</text>
</comment>
<feature type="active site" description="Proton acceptor" evidence="8">
    <location>
        <position position="13"/>
    </location>
</feature>
<evidence type="ECO:0000256" key="5">
    <source>
        <dbReference type="ARBA" id="ARBA00022755"/>
    </source>
</evidence>
<dbReference type="Gene3D" id="1.10.300.10">
    <property type="entry name" value="Adenylosuccinate Synthetase, subunit A, domain 2"/>
    <property type="match status" value="1"/>
</dbReference>
<feature type="binding site" description="in other chain" evidence="8">
    <location>
        <begin position="13"/>
        <end position="16"/>
    </location>
    <ligand>
        <name>IMP</name>
        <dbReference type="ChEBI" id="CHEBI:58053"/>
        <note>ligand shared between dimeric partners</note>
    </ligand>
</feature>
<keyword evidence="2 8" id="KW-0436">Ligase</keyword>
<dbReference type="InterPro" id="IPR018220">
    <property type="entry name" value="Adenylosuccin_syn_GTP-bd"/>
</dbReference>
<dbReference type="PANTHER" id="PTHR11846:SF0">
    <property type="entry name" value="ADENYLOSUCCINATE SYNTHETASE"/>
    <property type="match status" value="1"/>
</dbReference>
<dbReference type="Proteomes" id="UP000229307">
    <property type="component" value="Unassembled WGS sequence"/>
</dbReference>
<feature type="binding site" description="in other chain" evidence="8">
    <location>
        <begin position="38"/>
        <end position="41"/>
    </location>
    <ligand>
        <name>IMP</name>
        <dbReference type="ChEBI" id="CHEBI:58053"/>
        <note>ligand shared between dimeric partners</note>
    </ligand>
</feature>
<dbReference type="PROSITE" id="PS01266">
    <property type="entry name" value="ADENYLOSUCCIN_SYN_1"/>
    <property type="match status" value="1"/>
</dbReference>
<feature type="active site" description="Proton donor" evidence="8">
    <location>
        <position position="41"/>
    </location>
</feature>
<keyword evidence="6 8" id="KW-0460">Magnesium</keyword>
<evidence type="ECO:0000256" key="4">
    <source>
        <dbReference type="ARBA" id="ARBA00022741"/>
    </source>
</evidence>
<dbReference type="Gene3D" id="3.90.170.10">
    <property type="entry name" value="Adenylosuccinate Synthetase, subunit A, domain 3"/>
    <property type="match status" value="1"/>
</dbReference>
<comment type="subunit">
    <text evidence="1 8">Homodimer.</text>
</comment>
<gene>
    <name evidence="8" type="primary">purA</name>
    <name evidence="11" type="ORF">COY52_00140</name>
</gene>
<dbReference type="SMART" id="SM00788">
    <property type="entry name" value="Adenylsucc_synt"/>
    <property type="match status" value="1"/>
</dbReference>
<keyword evidence="8" id="KW-0963">Cytoplasm</keyword>
<dbReference type="AlphaFoldDB" id="A0A2M7SFT2"/>
<dbReference type="InterPro" id="IPR042110">
    <property type="entry name" value="Adenylosuccinate_synth_dom2"/>
</dbReference>
<evidence type="ECO:0000256" key="10">
    <source>
        <dbReference type="RuleBase" id="RU000520"/>
    </source>
</evidence>
<feature type="binding site" evidence="8">
    <location>
        <begin position="12"/>
        <end position="18"/>
    </location>
    <ligand>
        <name>GTP</name>
        <dbReference type="ChEBI" id="CHEBI:37565"/>
    </ligand>
</feature>
<evidence type="ECO:0000313" key="11">
    <source>
        <dbReference type="EMBL" id="PIZ18321.1"/>
    </source>
</evidence>
<dbReference type="GO" id="GO:0046040">
    <property type="term" value="P:IMP metabolic process"/>
    <property type="evidence" value="ECO:0007669"/>
    <property type="project" value="TreeGrafter"/>
</dbReference>
<evidence type="ECO:0000256" key="8">
    <source>
        <dbReference type="HAMAP-Rule" id="MF_00011"/>
    </source>
</evidence>
<feature type="binding site" description="in other chain" evidence="8">
    <location>
        <position position="128"/>
    </location>
    <ligand>
        <name>IMP</name>
        <dbReference type="ChEBI" id="CHEBI:58053"/>
        <note>ligand shared between dimeric partners</note>
    </ligand>
</feature>
<organism evidence="11 12">
    <name type="scientific">Candidatus Desantisbacteria bacterium CG_4_10_14_0_8_um_filter_48_22</name>
    <dbReference type="NCBI Taxonomy" id="1974543"/>
    <lineage>
        <taxon>Bacteria</taxon>
        <taxon>Candidatus Desantisiibacteriota</taxon>
    </lineage>
</organism>
<dbReference type="PANTHER" id="PTHR11846">
    <property type="entry name" value="ADENYLOSUCCINATE SYNTHETASE"/>
    <property type="match status" value="1"/>
</dbReference>
<dbReference type="CDD" id="cd03108">
    <property type="entry name" value="AdSS"/>
    <property type="match status" value="1"/>
</dbReference>
<dbReference type="InterPro" id="IPR042109">
    <property type="entry name" value="Adenylosuccinate_synth_dom1"/>
</dbReference>
<dbReference type="UniPathway" id="UPA00075">
    <property type="reaction ID" value="UER00335"/>
</dbReference>
<evidence type="ECO:0000313" key="12">
    <source>
        <dbReference type="Proteomes" id="UP000229307"/>
    </source>
</evidence>
<comment type="cofactor">
    <cofactor evidence="8">
        <name>Mg(2+)</name>
        <dbReference type="ChEBI" id="CHEBI:18420"/>
    </cofactor>
    <text evidence="8">Binds 1 Mg(2+) ion per subunit.</text>
</comment>
<feature type="active site" evidence="9">
    <location>
        <position position="139"/>
    </location>
</feature>
<dbReference type="NCBIfam" id="NF002223">
    <property type="entry name" value="PRK01117.1"/>
    <property type="match status" value="1"/>
</dbReference>
<feature type="binding site" description="in other chain" evidence="8">
    <location>
        <position position="223"/>
    </location>
    <ligand>
        <name>IMP</name>
        <dbReference type="ChEBI" id="CHEBI:58053"/>
        <note>ligand shared between dimeric partners</note>
    </ligand>
</feature>
<feature type="binding site" description="in other chain" evidence="8">
    <location>
        <position position="302"/>
    </location>
    <ligand>
        <name>IMP</name>
        <dbReference type="ChEBI" id="CHEBI:58053"/>
        <note>ligand shared between dimeric partners</note>
    </ligand>
</feature>
<evidence type="ECO:0000256" key="9">
    <source>
        <dbReference type="PROSITE-ProRule" id="PRU10134"/>
    </source>
</evidence>